<dbReference type="GO" id="GO:0006433">
    <property type="term" value="P:prolyl-tRNA aminoacylation"/>
    <property type="evidence" value="ECO:0007669"/>
    <property type="project" value="UniProtKB-UniRule"/>
</dbReference>
<accession>A0A7V1LMB2</accession>
<comment type="catalytic activity">
    <reaction evidence="7 9">
        <text>tRNA(Pro) + L-proline + ATP = L-prolyl-tRNA(Pro) + AMP + diphosphate</text>
        <dbReference type="Rhea" id="RHEA:14305"/>
        <dbReference type="Rhea" id="RHEA-COMP:9700"/>
        <dbReference type="Rhea" id="RHEA-COMP:9702"/>
        <dbReference type="ChEBI" id="CHEBI:30616"/>
        <dbReference type="ChEBI" id="CHEBI:33019"/>
        <dbReference type="ChEBI" id="CHEBI:60039"/>
        <dbReference type="ChEBI" id="CHEBI:78442"/>
        <dbReference type="ChEBI" id="CHEBI:78532"/>
        <dbReference type="ChEBI" id="CHEBI:456215"/>
        <dbReference type="EC" id="6.1.1.15"/>
    </reaction>
</comment>
<evidence type="ECO:0000256" key="4">
    <source>
        <dbReference type="ARBA" id="ARBA00022840"/>
    </source>
</evidence>
<keyword evidence="3 9" id="KW-0547">Nucleotide-binding</keyword>
<dbReference type="GO" id="GO:0004827">
    <property type="term" value="F:proline-tRNA ligase activity"/>
    <property type="evidence" value="ECO:0007669"/>
    <property type="project" value="UniProtKB-UniRule"/>
</dbReference>
<dbReference type="InterPro" id="IPR033721">
    <property type="entry name" value="ProRS_core_arch_euk"/>
</dbReference>
<keyword evidence="2 9" id="KW-0436">Ligase</keyword>
<dbReference type="PANTHER" id="PTHR43382">
    <property type="entry name" value="PROLYL-TRNA SYNTHETASE"/>
    <property type="match status" value="1"/>
</dbReference>
<keyword evidence="5 9" id="KW-0648">Protein biosynthesis</keyword>
<comment type="domain">
    <text evidence="9">Consists of three domains: the N-terminal catalytic domain, the anticodon-binding domain and the C-terminal extension.</text>
</comment>
<dbReference type="PRINTS" id="PR01046">
    <property type="entry name" value="TRNASYNTHPRO"/>
</dbReference>
<dbReference type="InterPro" id="IPR004499">
    <property type="entry name" value="Pro-tRNA-ligase_IIa_arc-type"/>
</dbReference>
<dbReference type="SUPFAM" id="SSF52954">
    <property type="entry name" value="Class II aaRS ABD-related"/>
    <property type="match status" value="1"/>
</dbReference>
<gene>
    <name evidence="9" type="primary">proS</name>
    <name evidence="11" type="ORF">ENJ10_08200</name>
</gene>
<evidence type="ECO:0000256" key="1">
    <source>
        <dbReference type="ARBA" id="ARBA00022490"/>
    </source>
</evidence>
<comment type="caution">
    <text evidence="11">The sequence shown here is derived from an EMBL/GenBank/DDBJ whole genome shotgun (WGS) entry which is preliminary data.</text>
</comment>
<dbReference type="AlphaFoldDB" id="A0A7V1LMB2"/>
<keyword evidence="6 9" id="KW-0030">Aminoacyl-tRNA synthetase</keyword>
<dbReference type="PROSITE" id="PS50862">
    <property type="entry name" value="AA_TRNA_LIGASE_II"/>
    <property type="match status" value="1"/>
</dbReference>
<evidence type="ECO:0000259" key="10">
    <source>
        <dbReference type="PROSITE" id="PS50862"/>
    </source>
</evidence>
<evidence type="ECO:0000256" key="7">
    <source>
        <dbReference type="ARBA" id="ARBA00047671"/>
    </source>
</evidence>
<keyword evidence="1 9" id="KW-0963">Cytoplasm</keyword>
<dbReference type="SUPFAM" id="SSF64586">
    <property type="entry name" value="C-terminal domain of ProRS"/>
    <property type="match status" value="1"/>
</dbReference>
<sequence length="476" mass="54486">MAKNITPRATDYSKWYTDVVIQAKMADYSPVKGSMVIRPNGYAIWELIQKYLDQMFKDTGHVNAYFPLLIPESFMKKEAEHVEGFAPECAVVTHGGGQKLEENLYIRPTSETIIWSMYKKWIMSYRDLPILINQWANVMRWEMRTRLFLRTSEFLWQEGHTAHATAGEAEEETLKMLNVYKTFAEEYLAIPVIAGRKSESEKFAGALHTYSIEAMMQDKKALQAGTSHNLGQNFARAFDVQFQNKEGGRQYVYATSWGVSTRLIGALIMTHSDDNGLVLPPKLAQRPVVIVPIYRKDEEKAKVLAYADALYRELSEKHKVIFDDREQYKPGYKFAEWELQGIPLRIEIGPRDVENNKVVLVRRDTMKKDFVERNAVSAVVDETLPLMQKEMLQRARDFREANTHQVENFDDLKAIVAGDGGFVNAHWCGDAACETKIKEATKATIRNIPFDREDEKGACVYCGKPSDGRVIFSKAY</sequence>
<evidence type="ECO:0000256" key="3">
    <source>
        <dbReference type="ARBA" id="ARBA00022741"/>
    </source>
</evidence>
<dbReference type="CDD" id="cd00862">
    <property type="entry name" value="ProRS_anticodon_zinc"/>
    <property type="match status" value="1"/>
</dbReference>
<dbReference type="GO" id="GO:0005737">
    <property type="term" value="C:cytoplasm"/>
    <property type="evidence" value="ECO:0007669"/>
    <property type="project" value="UniProtKB-SubCell"/>
</dbReference>
<keyword evidence="4 9" id="KW-0067">ATP-binding</keyword>
<dbReference type="InterPro" id="IPR004154">
    <property type="entry name" value="Anticodon-bd"/>
</dbReference>
<evidence type="ECO:0000256" key="2">
    <source>
        <dbReference type="ARBA" id="ARBA00022598"/>
    </source>
</evidence>
<dbReference type="SMART" id="SM00946">
    <property type="entry name" value="ProRS-C_1"/>
    <property type="match status" value="1"/>
</dbReference>
<evidence type="ECO:0000256" key="8">
    <source>
        <dbReference type="ARBA" id="ARBA00060806"/>
    </source>
</evidence>
<dbReference type="Proteomes" id="UP000886005">
    <property type="component" value="Unassembled WGS sequence"/>
</dbReference>
<dbReference type="InterPro" id="IPR016061">
    <property type="entry name" value="Pro-tRNA_ligase_II_C"/>
</dbReference>
<dbReference type="SUPFAM" id="SSF55681">
    <property type="entry name" value="Class II aaRS and biotin synthetases"/>
    <property type="match status" value="1"/>
</dbReference>
<dbReference type="EC" id="6.1.1.15" evidence="9"/>
<evidence type="ECO:0000256" key="6">
    <source>
        <dbReference type="ARBA" id="ARBA00023146"/>
    </source>
</evidence>
<dbReference type="InterPro" id="IPR006195">
    <property type="entry name" value="aa-tRNA-synth_II"/>
</dbReference>
<name>A0A7V1LMB2_CALAY</name>
<dbReference type="EMBL" id="DRLD01000224">
    <property type="protein sequence ID" value="HED10656.1"/>
    <property type="molecule type" value="Genomic_DNA"/>
</dbReference>
<dbReference type="CDD" id="cd00778">
    <property type="entry name" value="ProRS_core_arch_euk"/>
    <property type="match status" value="1"/>
</dbReference>
<comment type="subunit">
    <text evidence="9">Homodimer.</text>
</comment>
<comment type="subcellular location">
    <subcellularLocation>
        <location evidence="9">Cytoplasm</location>
    </subcellularLocation>
</comment>
<dbReference type="HAMAP" id="MF_01571">
    <property type="entry name" value="Pro_tRNA_synth_type3"/>
    <property type="match status" value="1"/>
</dbReference>
<evidence type="ECO:0000256" key="9">
    <source>
        <dbReference type="HAMAP-Rule" id="MF_01571"/>
    </source>
</evidence>
<dbReference type="Pfam" id="PF09180">
    <property type="entry name" value="ProRS-C_1"/>
    <property type="match status" value="1"/>
</dbReference>
<dbReference type="PANTHER" id="PTHR43382:SF2">
    <property type="entry name" value="BIFUNCTIONAL GLUTAMATE_PROLINE--TRNA LIGASE"/>
    <property type="match status" value="1"/>
</dbReference>
<dbReference type="Pfam" id="PF00587">
    <property type="entry name" value="tRNA-synt_2b"/>
    <property type="match status" value="1"/>
</dbReference>
<reference evidence="11" key="1">
    <citation type="journal article" date="2020" name="mSystems">
        <title>Genome- and Community-Level Interaction Insights into Carbon Utilization and Element Cycling Functions of Hydrothermarchaeota in Hydrothermal Sediment.</title>
        <authorList>
            <person name="Zhou Z."/>
            <person name="Liu Y."/>
            <person name="Xu W."/>
            <person name="Pan J."/>
            <person name="Luo Z.H."/>
            <person name="Li M."/>
        </authorList>
    </citation>
    <scope>NUCLEOTIDE SEQUENCE [LARGE SCALE GENOMIC DNA]</scope>
    <source>
        <strain evidence="11">HyVt-456</strain>
    </source>
</reference>
<evidence type="ECO:0000313" key="11">
    <source>
        <dbReference type="EMBL" id="HED10656.1"/>
    </source>
</evidence>
<dbReference type="InterPro" id="IPR002314">
    <property type="entry name" value="aa-tRNA-synt_IIb"/>
</dbReference>
<feature type="domain" description="Aminoacyl-transfer RNA synthetases class-II family profile" evidence="10">
    <location>
        <begin position="33"/>
        <end position="280"/>
    </location>
</feature>
<comment type="function">
    <text evidence="9">Catalyzes the attachment of proline to tRNA(Pro) in a two-step reaction: proline is first activated by ATP to form Pro-AMP and then transferred to the acceptor end of tRNA(Pro).</text>
</comment>
<evidence type="ECO:0000256" key="5">
    <source>
        <dbReference type="ARBA" id="ARBA00022917"/>
    </source>
</evidence>
<organism evidence="11">
    <name type="scientific">Caldithrix abyssi</name>
    <dbReference type="NCBI Taxonomy" id="187145"/>
    <lineage>
        <taxon>Bacteria</taxon>
        <taxon>Pseudomonadati</taxon>
        <taxon>Calditrichota</taxon>
        <taxon>Calditrichia</taxon>
        <taxon>Calditrichales</taxon>
        <taxon>Calditrichaceae</taxon>
        <taxon>Caldithrix</taxon>
    </lineage>
</organism>
<dbReference type="FunFam" id="3.30.930.10:FF:000023">
    <property type="entry name" value="Proline--tRNA ligase"/>
    <property type="match status" value="1"/>
</dbReference>
<dbReference type="Gene3D" id="3.40.50.800">
    <property type="entry name" value="Anticodon-binding domain"/>
    <property type="match status" value="1"/>
</dbReference>
<dbReference type="GO" id="GO:0005524">
    <property type="term" value="F:ATP binding"/>
    <property type="evidence" value="ECO:0007669"/>
    <property type="project" value="UniProtKB-UniRule"/>
</dbReference>
<dbReference type="NCBIfam" id="TIGR00408">
    <property type="entry name" value="proS_fam_I"/>
    <property type="match status" value="1"/>
</dbReference>
<dbReference type="InterPro" id="IPR045864">
    <property type="entry name" value="aa-tRNA-synth_II/BPL/LPL"/>
</dbReference>
<dbReference type="Gene3D" id="3.30.930.10">
    <property type="entry name" value="Bira Bifunctional Protein, Domain 2"/>
    <property type="match status" value="1"/>
</dbReference>
<dbReference type="InterPro" id="IPR036621">
    <property type="entry name" value="Anticodon-bd_dom_sf"/>
</dbReference>
<protein>
    <recommendedName>
        <fullName evidence="9">Proline--tRNA ligase</fullName>
        <ecNumber evidence="9">6.1.1.15</ecNumber>
    </recommendedName>
    <alternativeName>
        <fullName evidence="9">Prolyl-tRNA synthetase</fullName>
        <shortName evidence="9">ProRS</shortName>
    </alternativeName>
</protein>
<dbReference type="Gene3D" id="3.30.110.30">
    <property type="entry name" value="C-terminal domain of ProRS"/>
    <property type="match status" value="1"/>
</dbReference>
<dbReference type="InterPro" id="IPR002316">
    <property type="entry name" value="Pro-tRNA-ligase_IIa"/>
</dbReference>
<dbReference type="Pfam" id="PF03129">
    <property type="entry name" value="HGTP_anticodon"/>
    <property type="match status" value="1"/>
</dbReference>
<proteinExistence type="inferred from homology"/>
<comment type="similarity">
    <text evidence="8 9">Belongs to the class-II aminoacyl-tRNA synthetase family. ProS type 3 subfamily.</text>
</comment>
<dbReference type="GO" id="GO:0017101">
    <property type="term" value="C:aminoacyl-tRNA synthetase multienzyme complex"/>
    <property type="evidence" value="ECO:0007669"/>
    <property type="project" value="TreeGrafter"/>
</dbReference>
<dbReference type="InterPro" id="IPR017449">
    <property type="entry name" value="Pro-tRNA_synth_II"/>
</dbReference>